<reference evidence="3" key="1">
    <citation type="journal article" date="2017" name="Nat. Commun.">
        <title>The asparagus genome sheds light on the origin and evolution of a young Y chromosome.</title>
        <authorList>
            <person name="Harkess A."/>
            <person name="Zhou J."/>
            <person name="Xu C."/>
            <person name="Bowers J.E."/>
            <person name="Van der Hulst R."/>
            <person name="Ayyampalayam S."/>
            <person name="Mercati F."/>
            <person name="Riccardi P."/>
            <person name="McKain M.R."/>
            <person name="Kakrana A."/>
            <person name="Tang H."/>
            <person name="Ray J."/>
            <person name="Groenendijk J."/>
            <person name="Arikit S."/>
            <person name="Mathioni S.M."/>
            <person name="Nakano M."/>
            <person name="Shan H."/>
            <person name="Telgmann-Rauber A."/>
            <person name="Kanno A."/>
            <person name="Yue Z."/>
            <person name="Chen H."/>
            <person name="Li W."/>
            <person name="Chen Y."/>
            <person name="Xu X."/>
            <person name="Zhang Y."/>
            <person name="Luo S."/>
            <person name="Chen H."/>
            <person name="Gao J."/>
            <person name="Mao Z."/>
            <person name="Pires J.C."/>
            <person name="Luo M."/>
            <person name="Kudrna D."/>
            <person name="Wing R.A."/>
            <person name="Meyers B.C."/>
            <person name="Yi K."/>
            <person name="Kong H."/>
            <person name="Lavrijsen P."/>
            <person name="Sunseri F."/>
            <person name="Falavigna A."/>
            <person name="Ye Y."/>
            <person name="Leebens-Mack J.H."/>
            <person name="Chen G."/>
        </authorList>
    </citation>
    <scope>NUCLEOTIDE SEQUENCE [LARGE SCALE GENOMIC DNA]</scope>
    <source>
        <strain evidence="3">cv. DH0086</strain>
    </source>
</reference>
<name>A0A5P1EU30_ASPOF</name>
<feature type="compositionally biased region" description="Low complexity" evidence="1">
    <location>
        <begin position="31"/>
        <end position="45"/>
    </location>
</feature>
<accession>A0A5P1EU30</accession>
<dbReference type="AlphaFoldDB" id="A0A5P1EU30"/>
<dbReference type="Gramene" id="ONK69173">
    <property type="protein sequence ID" value="ONK69173"/>
    <property type="gene ID" value="A4U43_C05F20100"/>
</dbReference>
<feature type="region of interest" description="Disordered" evidence="1">
    <location>
        <begin position="1"/>
        <end position="69"/>
    </location>
</feature>
<protein>
    <submittedName>
        <fullName evidence="2">Uncharacterized protein</fullName>
    </submittedName>
</protein>
<organism evidence="2 3">
    <name type="scientific">Asparagus officinalis</name>
    <name type="common">Garden asparagus</name>
    <dbReference type="NCBI Taxonomy" id="4686"/>
    <lineage>
        <taxon>Eukaryota</taxon>
        <taxon>Viridiplantae</taxon>
        <taxon>Streptophyta</taxon>
        <taxon>Embryophyta</taxon>
        <taxon>Tracheophyta</taxon>
        <taxon>Spermatophyta</taxon>
        <taxon>Magnoliopsida</taxon>
        <taxon>Liliopsida</taxon>
        <taxon>Asparagales</taxon>
        <taxon>Asparagaceae</taxon>
        <taxon>Asparagoideae</taxon>
        <taxon>Asparagus</taxon>
    </lineage>
</organism>
<gene>
    <name evidence="2" type="ORF">A4U43_C05F20100</name>
</gene>
<dbReference type="Proteomes" id="UP000243459">
    <property type="component" value="Chromosome 5"/>
</dbReference>
<sequence length="139" mass="14469">MSGSNGGGDRRPILWAGRADASGRGGGPGVAGSWRCLLAGPAGRAPPHRPHSLGGTERSAAPGGRRTPARPAVILGVATIVRKGRGEGREERETISLDGQLEVAINTVQIAGQYYPQLIQMGWRGHHSHAVDMAGPQIE</sequence>
<proteinExistence type="predicted"/>
<evidence type="ECO:0000256" key="1">
    <source>
        <dbReference type="SAM" id="MobiDB-lite"/>
    </source>
</evidence>
<dbReference type="EMBL" id="CM007385">
    <property type="protein sequence ID" value="ONK69173.1"/>
    <property type="molecule type" value="Genomic_DNA"/>
</dbReference>
<keyword evidence="3" id="KW-1185">Reference proteome</keyword>
<evidence type="ECO:0000313" key="3">
    <source>
        <dbReference type="Proteomes" id="UP000243459"/>
    </source>
</evidence>
<evidence type="ECO:0000313" key="2">
    <source>
        <dbReference type="EMBL" id="ONK69173.1"/>
    </source>
</evidence>